<feature type="modified residue" description="N6-(pyridoxal phosphate)lysine" evidence="6">
    <location>
        <position position="293"/>
    </location>
</feature>
<dbReference type="GO" id="GO:0019752">
    <property type="term" value="P:carboxylic acid metabolic process"/>
    <property type="evidence" value="ECO:0007669"/>
    <property type="project" value="InterPro"/>
</dbReference>
<protein>
    <submittedName>
        <fullName evidence="9">Aspartate aminotransferase family protein</fullName>
    </submittedName>
</protein>
<dbReference type="Gene3D" id="3.40.640.10">
    <property type="entry name" value="Type I PLP-dependent aspartate aminotransferase-like (Major domain)"/>
    <property type="match status" value="1"/>
</dbReference>
<comment type="similarity">
    <text evidence="2 7">Belongs to the group II decarboxylase family.</text>
</comment>
<proteinExistence type="inferred from homology"/>
<name>A0A4S5EPR6_9ACTN</name>
<evidence type="ECO:0000256" key="7">
    <source>
        <dbReference type="RuleBase" id="RU000382"/>
    </source>
</evidence>
<keyword evidence="4 6" id="KW-0663">Pyridoxal phosphate</keyword>
<dbReference type="InterPro" id="IPR015424">
    <property type="entry name" value="PyrdxlP-dep_Trfase"/>
</dbReference>
<evidence type="ECO:0000256" key="3">
    <source>
        <dbReference type="ARBA" id="ARBA00022793"/>
    </source>
</evidence>
<evidence type="ECO:0000256" key="8">
    <source>
        <dbReference type="SAM" id="MobiDB-lite"/>
    </source>
</evidence>
<dbReference type="SUPFAM" id="SSF53383">
    <property type="entry name" value="PLP-dependent transferases"/>
    <property type="match status" value="1"/>
</dbReference>
<evidence type="ECO:0000313" key="9">
    <source>
        <dbReference type="EMBL" id="THJ74367.1"/>
    </source>
</evidence>
<evidence type="ECO:0000256" key="5">
    <source>
        <dbReference type="ARBA" id="ARBA00023239"/>
    </source>
</evidence>
<dbReference type="Pfam" id="PF00282">
    <property type="entry name" value="Pyridoxal_deC"/>
    <property type="match status" value="1"/>
</dbReference>
<dbReference type="Proteomes" id="UP000305282">
    <property type="component" value="Unassembled WGS sequence"/>
</dbReference>
<dbReference type="OrthoDB" id="3335676at2"/>
<dbReference type="Gene3D" id="3.90.1150.10">
    <property type="entry name" value="Aspartate Aminotransferase, domain 1"/>
    <property type="match status" value="1"/>
</dbReference>
<evidence type="ECO:0000256" key="1">
    <source>
        <dbReference type="ARBA" id="ARBA00001933"/>
    </source>
</evidence>
<feature type="region of interest" description="Disordered" evidence="8">
    <location>
        <begin position="487"/>
        <end position="509"/>
    </location>
</feature>
<dbReference type="EMBL" id="SSXH01000257">
    <property type="protein sequence ID" value="THJ74367.1"/>
    <property type="molecule type" value="Genomic_DNA"/>
</dbReference>
<comment type="caution">
    <text evidence="9">The sequence shown here is derived from an EMBL/GenBank/DDBJ whole genome shotgun (WGS) entry which is preliminary data.</text>
</comment>
<keyword evidence="3" id="KW-0210">Decarboxylase</keyword>
<comment type="cofactor">
    <cofactor evidence="1 6 7">
        <name>pyridoxal 5'-phosphate</name>
        <dbReference type="ChEBI" id="CHEBI:597326"/>
    </cofactor>
</comment>
<gene>
    <name evidence="9" type="ORF">E7Y31_11880</name>
</gene>
<dbReference type="GO" id="GO:0004058">
    <property type="term" value="F:aromatic-L-amino-acid decarboxylase activity"/>
    <property type="evidence" value="ECO:0007669"/>
    <property type="project" value="UniProtKB-ARBA"/>
</dbReference>
<dbReference type="GO" id="GO:0008483">
    <property type="term" value="F:transaminase activity"/>
    <property type="evidence" value="ECO:0007669"/>
    <property type="project" value="UniProtKB-KW"/>
</dbReference>
<evidence type="ECO:0000256" key="6">
    <source>
        <dbReference type="PIRSR" id="PIRSR602129-50"/>
    </source>
</evidence>
<dbReference type="PANTHER" id="PTHR11999">
    <property type="entry name" value="GROUP II PYRIDOXAL-5-PHOSPHATE DECARBOXYLASE"/>
    <property type="match status" value="1"/>
</dbReference>
<dbReference type="AlphaFoldDB" id="A0A4S5EPR6"/>
<dbReference type="GO" id="GO:0030170">
    <property type="term" value="F:pyridoxal phosphate binding"/>
    <property type="evidence" value="ECO:0007669"/>
    <property type="project" value="InterPro"/>
</dbReference>
<organism evidence="9 10">
    <name type="scientific">Candidatus Frankia alpina</name>
    <dbReference type="NCBI Taxonomy" id="2699483"/>
    <lineage>
        <taxon>Bacteria</taxon>
        <taxon>Bacillati</taxon>
        <taxon>Actinomycetota</taxon>
        <taxon>Actinomycetes</taxon>
        <taxon>Frankiales</taxon>
        <taxon>Frankiaceae</taxon>
        <taxon>Frankia</taxon>
    </lineage>
</organism>
<keyword evidence="5 7" id="KW-0456">Lyase</keyword>
<dbReference type="PANTHER" id="PTHR11999:SF70">
    <property type="entry name" value="MIP05841P"/>
    <property type="match status" value="1"/>
</dbReference>
<keyword evidence="10" id="KW-1185">Reference proteome</keyword>
<dbReference type="InterPro" id="IPR015422">
    <property type="entry name" value="PyrdxlP-dep_Trfase_small"/>
</dbReference>
<evidence type="ECO:0000313" key="10">
    <source>
        <dbReference type="Proteomes" id="UP000305282"/>
    </source>
</evidence>
<dbReference type="InterPro" id="IPR015421">
    <property type="entry name" value="PyrdxlP-dep_Trfase_major"/>
</dbReference>
<evidence type="ECO:0000256" key="2">
    <source>
        <dbReference type="ARBA" id="ARBA00009533"/>
    </source>
</evidence>
<dbReference type="InterPro" id="IPR010977">
    <property type="entry name" value="Aromatic_deC"/>
</dbReference>
<keyword evidence="9" id="KW-0032">Aminotransferase</keyword>
<evidence type="ECO:0000256" key="4">
    <source>
        <dbReference type="ARBA" id="ARBA00022898"/>
    </source>
</evidence>
<dbReference type="InterPro" id="IPR002129">
    <property type="entry name" value="PyrdxlP-dep_de-COase"/>
</dbReference>
<accession>A0A4S5EPR6</accession>
<sequence length="509" mass="52193">MRAALRAAAGHADAWLAGLAERPVRPAHGAAEVLARLDGRLPAGPSDPVAVVDALVEAVGGGLTATGSPRFFGYVVGGTLPAALAADLLAVVWDQNAALASLSPAASAAEAVAGRWVAELLGLPSGVSVGFTTGTQMAHVTALAAARQRVLADAGWDVAADGLTGAPPVRVLAGADRHATVDAALRLLGFGTRTIVEVATDALGRMRPDALRTALTATAATQRPTIVVAQAGEINTGAFDPLAEICALAHVHGAWVHVDGAFGLWAKVSASAPRRALVAGAELADSWATDGHKWLNVPYDCGIALVADRTAHRRAMSASADYFVLDSAGQLDPVDWTPEFSRRARALAVYAALRSLGRSGLRDLVDRCCDLADDAATRLAALPGVTVLNATGDRGSPGPLVALNQVLIRVDDPSPAVDRAHDPRPAAGPAARGDLLTRRVTAAVTAGGEAYVTGTVWRGRAAMRLSVSNWATTRREIDRAVAAIADAVAGPARPPRPRDADPHPGGVPL</sequence>
<keyword evidence="9" id="KW-0808">Transferase</keyword>
<reference evidence="9 10" key="1">
    <citation type="submission" date="2019-04" db="EMBL/GenBank/DDBJ databases">
        <title>Draft genome sequences for three unisolated Alnus-infective Frankia Sp+ strains, AgTrS, AiOr and AvVan, the first sequenced Frankia strains able to sporulate in-planta.</title>
        <authorList>
            <person name="Bethencourt L."/>
            <person name="Vautrin F."/>
            <person name="Taib N."/>
            <person name="Dubost A."/>
            <person name="Castro-Garcia L."/>
            <person name="Imbaud O."/>
            <person name="Abrouk D."/>
            <person name="Fournier P."/>
            <person name="Briolay J."/>
            <person name="Nguyen A."/>
            <person name="Normand P."/>
            <person name="Fernandez M.P."/>
            <person name="Brochier-Armanet C."/>
            <person name="Herrera-Belaroussi A."/>
        </authorList>
    </citation>
    <scope>NUCLEOTIDE SEQUENCE [LARGE SCALE GENOMIC DNA]</scope>
    <source>
        <strain evidence="9 10">AvVan</strain>
    </source>
</reference>